<dbReference type="InterPro" id="IPR001633">
    <property type="entry name" value="EAL_dom"/>
</dbReference>
<dbReference type="SMART" id="SM00091">
    <property type="entry name" value="PAS"/>
    <property type="match status" value="1"/>
</dbReference>
<dbReference type="SUPFAM" id="SSF55073">
    <property type="entry name" value="Nucleotide cyclase"/>
    <property type="match status" value="1"/>
</dbReference>
<dbReference type="SUPFAM" id="SSF141868">
    <property type="entry name" value="EAL domain-like"/>
    <property type="match status" value="1"/>
</dbReference>
<feature type="compositionally biased region" description="Basic and acidic residues" evidence="1">
    <location>
        <begin position="310"/>
        <end position="351"/>
    </location>
</feature>
<accession>E3J521</accession>
<gene>
    <name evidence="4" type="ordered locus">FraEuI1c_1405</name>
</gene>
<dbReference type="EMBL" id="CP002299">
    <property type="protein sequence ID" value="ADP79472.1"/>
    <property type="molecule type" value="Genomic_DNA"/>
</dbReference>
<dbReference type="SMART" id="SM00052">
    <property type="entry name" value="EAL"/>
    <property type="match status" value="1"/>
</dbReference>
<dbReference type="InterPro" id="IPR052155">
    <property type="entry name" value="Biofilm_reg_signaling"/>
</dbReference>
<feature type="region of interest" description="Disordered" evidence="1">
    <location>
        <begin position="288"/>
        <end position="361"/>
    </location>
</feature>
<name>E3J521_PSEI1</name>
<dbReference type="InterPro" id="IPR000160">
    <property type="entry name" value="GGDEF_dom"/>
</dbReference>
<dbReference type="PANTHER" id="PTHR44757">
    <property type="entry name" value="DIGUANYLATE CYCLASE DGCP"/>
    <property type="match status" value="1"/>
</dbReference>
<dbReference type="InterPro" id="IPR000014">
    <property type="entry name" value="PAS"/>
</dbReference>
<dbReference type="InterPro" id="IPR013656">
    <property type="entry name" value="PAS_4"/>
</dbReference>
<dbReference type="Gene3D" id="3.20.20.450">
    <property type="entry name" value="EAL domain"/>
    <property type="match status" value="1"/>
</dbReference>
<dbReference type="KEGG" id="fri:FraEuI1c_1405"/>
<evidence type="ECO:0000313" key="4">
    <source>
        <dbReference type="EMBL" id="ADP79472.1"/>
    </source>
</evidence>
<dbReference type="InParanoid" id="E3J521"/>
<feature type="domain" description="EAL" evidence="2">
    <location>
        <begin position="586"/>
        <end position="857"/>
    </location>
</feature>
<dbReference type="NCBIfam" id="TIGR00254">
    <property type="entry name" value="GGDEF"/>
    <property type="match status" value="1"/>
</dbReference>
<protein>
    <submittedName>
        <fullName evidence="4">Diguanylate cyclase/phosphodiesterase with PAS/PAC and GAF sensor(S)</fullName>
    </submittedName>
</protein>
<dbReference type="Pfam" id="PF08448">
    <property type="entry name" value="PAS_4"/>
    <property type="match status" value="1"/>
</dbReference>
<evidence type="ECO:0000313" key="5">
    <source>
        <dbReference type="Proteomes" id="UP000002484"/>
    </source>
</evidence>
<dbReference type="Pfam" id="PF00990">
    <property type="entry name" value="GGDEF"/>
    <property type="match status" value="1"/>
</dbReference>
<dbReference type="InterPro" id="IPR035965">
    <property type="entry name" value="PAS-like_dom_sf"/>
</dbReference>
<organism evidence="4 5">
    <name type="scientific">Pseudofrankia inefficax (strain DSM 45817 / CECT 9037 / DDB 130130 / EuI1c)</name>
    <name type="common">Frankia inefficax</name>
    <dbReference type="NCBI Taxonomy" id="298654"/>
    <lineage>
        <taxon>Bacteria</taxon>
        <taxon>Bacillati</taxon>
        <taxon>Actinomycetota</taxon>
        <taxon>Actinomycetes</taxon>
        <taxon>Frankiales</taxon>
        <taxon>Frankiaceae</taxon>
        <taxon>Pseudofrankia</taxon>
    </lineage>
</organism>
<sequence length="861" mass="93003">MWAVELFDVLEMGLTLSGVEDRRIRRANAAACQMAGRDEADLVGMDWRDLVDPAQFDDLFVTMERVVVDGEKRGGQRLVRLVRPDGTITHALSSGVIIEADGEQCVLAQFQDISELISTQVQLQTVLDHVPVAVFLLDQDGRVVARGGSATHDPVASPGRFDESRIRAAFRDRPDLVALMRRSMGGEYVHEVLEAHGRWYDLHLVPLPGAGGRPSSLAGVASDVTDRERATAELLVRTARQTALADLAQRALESADEQPLWDHCVRTLTEQLSADEVVVRRHLVDEDAADGLAGPPGWAAPDPPPTPAGDEERPWPGAERWADRTGDHGTGDHRAGDHRAGDHPAGERAAEEPGSEPSVVRIPVGSATEPIATITICRAARGLTCEDVDFARSVGAVLGSAVLRIRVEAATRFWSLHDPLTGLPNRGALLDRLRRSLRRAQRDGHRTGVLFIDLDGFKAVNDTFGHQAGDELLKVIGDRLRRVIRPGDVVSRLGGDEFAMLCEGVDGLDDLRAIGERVMHELAPPVELHRPVSVGGSVGLALSGPDLTDAEQLLDAADVAMYQAKQGGPGRCVAYDERVRATIATRLRDITELRRAFGADELRPRFRPVADRSRTVFAAEAVACWLHPTRSWLGPEDIEPIAFEAGLSGDLDGWLVDNMIRYLEALRRPDAPGIPGPAGRGEPGRPRELWLRLSDRGLRDAALRKELIAHAAGCGEPAARGPVPCVLVPDTLRRADRQQSDAIIDELAEAGVAVRLDFAELGPIRAVTVDSLPRGLVGVRLSDKNARAVEHDETAQAILAGLIRILHLLRLDVTVRGVDTPGELAAVRALNCDLFQGSAVGPDLHHRQADSRAAGGGSAAV</sequence>
<dbReference type="CDD" id="cd00130">
    <property type="entry name" value="PAS"/>
    <property type="match status" value="1"/>
</dbReference>
<evidence type="ECO:0000259" key="3">
    <source>
        <dbReference type="PROSITE" id="PS50887"/>
    </source>
</evidence>
<dbReference type="SMART" id="SM00267">
    <property type="entry name" value="GGDEF"/>
    <property type="match status" value="1"/>
</dbReference>
<dbReference type="RefSeq" id="WP_013422592.1">
    <property type="nucleotide sequence ID" value="NC_014666.1"/>
</dbReference>
<dbReference type="PROSITE" id="PS50887">
    <property type="entry name" value="GGDEF"/>
    <property type="match status" value="1"/>
</dbReference>
<evidence type="ECO:0000256" key="1">
    <source>
        <dbReference type="SAM" id="MobiDB-lite"/>
    </source>
</evidence>
<dbReference type="InterPro" id="IPR001610">
    <property type="entry name" value="PAC"/>
</dbReference>
<keyword evidence="5" id="KW-1185">Reference proteome</keyword>
<dbReference type="InterPro" id="IPR035919">
    <property type="entry name" value="EAL_sf"/>
</dbReference>
<dbReference type="HOGENOM" id="CLU_000445_70_20_11"/>
<feature type="compositionally biased region" description="Low complexity" evidence="1">
    <location>
        <begin position="290"/>
        <end position="300"/>
    </location>
</feature>
<dbReference type="PROSITE" id="PS50883">
    <property type="entry name" value="EAL"/>
    <property type="match status" value="1"/>
</dbReference>
<feature type="domain" description="GGDEF" evidence="3">
    <location>
        <begin position="445"/>
        <end position="577"/>
    </location>
</feature>
<dbReference type="CDD" id="cd01949">
    <property type="entry name" value="GGDEF"/>
    <property type="match status" value="1"/>
</dbReference>
<proteinExistence type="predicted"/>
<dbReference type="Pfam" id="PF00563">
    <property type="entry name" value="EAL"/>
    <property type="match status" value="1"/>
</dbReference>
<dbReference type="AlphaFoldDB" id="E3J521"/>
<dbReference type="STRING" id="298654.FraEuI1c_1405"/>
<dbReference type="Gene3D" id="3.30.70.270">
    <property type="match status" value="1"/>
</dbReference>
<dbReference type="NCBIfam" id="TIGR00229">
    <property type="entry name" value="sensory_box"/>
    <property type="match status" value="1"/>
</dbReference>
<evidence type="ECO:0000259" key="2">
    <source>
        <dbReference type="PROSITE" id="PS50883"/>
    </source>
</evidence>
<dbReference type="Gene3D" id="3.30.450.20">
    <property type="entry name" value="PAS domain"/>
    <property type="match status" value="2"/>
</dbReference>
<dbReference type="InterPro" id="IPR043128">
    <property type="entry name" value="Rev_trsase/Diguanyl_cyclase"/>
</dbReference>
<dbReference type="InterPro" id="IPR029787">
    <property type="entry name" value="Nucleotide_cyclase"/>
</dbReference>
<reference evidence="4 5" key="1">
    <citation type="submission" date="2010-10" db="EMBL/GenBank/DDBJ databases">
        <title>Complete sequence of Frankia sp. EuI1c.</title>
        <authorList>
            <consortium name="US DOE Joint Genome Institute"/>
            <person name="Lucas S."/>
            <person name="Copeland A."/>
            <person name="Lapidus A."/>
            <person name="Cheng J.-F."/>
            <person name="Bruce D."/>
            <person name="Goodwin L."/>
            <person name="Pitluck S."/>
            <person name="Chertkov O."/>
            <person name="Detter J.C."/>
            <person name="Han C."/>
            <person name="Tapia R."/>
            <person name="Land M."/>
            <person name="Hauser L."/>
            <person name="Jeffries C."/>
            <person name="Kyrpides N."/>
            <person name="Ivanova N."/>
            <person name="Mikhailova N."/>
            <person name="Beauchemin N."/>
            <person name="Sen A."/>
            <person name="Sur S.A."/>
            <person name="Gtari M."/>
            <person name="Wall L."/>
            <person name="Tisa L."/>
            <person name="Woyke T."/>
        </authorList>
    </citation>
    <scope>NUCLEOTIDE SEQUENCE [LARGE SCALE GENOMIC DNA]</scope>
    <source>
        <strain evidence="5">DSM 45817 / CECT 9037 / EuI1c</strain>
    </source>
</reference>
<dbReference type="Proteomes" id="UP000002484">
    <property type="component" value="Chromosome"/>
</dbReference>
<dbReference type="eggNOG" id="COG5001">
    <property type="taxonomic scope" value="Bacteria"/>
</dbReference>
<dbReference type="PANTHER" id="PTHR44757:SF2">
    <property type="entry name" value="BIOFILM ARCHITECTURE MAINTENANCE PROTEIN MBAA"/>
    <property type="match status" value="1"/>
</dbReference>
<dbReference type="Pfam" id="PF13426">
    <property type="entry name" value="PAS_9"/>
    <property type="match status" value="1"/>
</dbReference>
<dbReference type="SMART" id="SM00086">
    <property type="entry name" value="PAC"/>
    <property type="match status" value="2"/>
</dbReference>
<dbReference type="SUPFAM" id="SSF55785">
    <property type="entry name" value="PYP-like sensor domain (PAS domain)"/>
    <property type="match status" value="2"/>
</dbReference>